<keyword evidence="2" id="KW-1185">Reference proteome</keyword>
<name>A0A8J6ATZ6_9EUKA</name>
<protein>
    <submittedName>
        <fullName evidence="1">Uncharacterized protein</fullName>
    </submittedName>
</protein>
<reference evidence="1" key="1">
    <citation type="submission" date="2021-05" db="EMBL/GenBank/DDBJ databases">
        <title>A free-living protist that lacks canonical eukaryotic 1 DNA replication and segregation systems.</title>
        <authorList>
            <person name="Salas-Leiva D.E."/>
            <person name="Tromer E.C."/>
            <person name="Curtis B.A."/>
            <person name="Jerlstrom-Hultqvist J."/>
            <person name="Kolisko M."/>
            <person name="Yi Z."/>
            <person name="Salas-Leiva J.S."/>
            <person name="Gallot-Lavallee L."/>
            <person name="Kops G.J.P.L."/>
            <person name="Archibald J.M."/>
            <person name="Simpson A.G.B."/>
            <person name="Roger A.J."/>
        </authorList>
    </citation>
    <scope>NUCLEOTIDE SEQUENCE</scope>
    <source>
        <strain evidence="1">BICM</strain>
    </source>
</reference>
<comment type="caution">
    <text evidence="1">The sequence shown here is derived from an EMBL/GenBank/DDBJ whole genome shotgun (WGS) entry which is preliminary data.</text>
</comment>
<gene>
    <name evidence="1" type="ORF">J8273_4456</name>
</gene>
<proteinExistence type="predicted"/>
<dbReference type="Proteomes" id="UP000717585">
    <property type="component" value="Unassembled WGS sequence"/>
</dbReference>
<sequence length="84" mass="9146">MGKKSKSVGKKAPTLKGNYSIDSEKKLCNNYFTAFVERTGKPYGKALFAVAQQSAGYHTHWHADVDAVTVFNQDAPSAAPIPMQ</sequence>
<accession>A0A8J6ATZ6</accession>
<organism evidence="1 2">
    <name type="scientific">Carpediemonas membranifera</name>
    <dbReference type="NCBI Taxonomy" id="201153"/>
    <lineage>
        <taxon>Eukaryota</taxon>
        <taxon>Metamonada</taxon>
        <taxon>Carpediemonas-like organisms</taxon>
        <taxon>Carpediemonas</taxon>
    </lineage>
</organism>
<dbReference type="EMBL" id="JAHDYR010000017">
    <property type="protein sequence ID" value="KAG9394093.1"/>
    <property type="molecule type" value="Genomic_DNA"/>
</dbReference>
<evidence type="ECO:0000313" key="2">
    <source>
        <dbReference type="Proteomes" id="UP000717585"/>
    </source>
</evidence>
<dbReference type="AlphaFoldDB" id="A0A8J6ATZ6"/>
<evidence type="ECO:0000313" key="1">
    <source>
        <dbReference type="EMBL" id="KAG9394093.1"/>
    </source>
</evidence>